<dbReference type="GeneID" id="431803"/>
<feature type="coiled-coil region" evidence="1">
    <location>
        <begin position="285"/>
        <end position="312"/>
    </location>
</feature>
<dbReference type="RefSeq" id="XP_018087433.1">
    <property type="nucleotide sequence ID" value="XM_018231944.2"/>
</dbReference>
<feature type="compositionally biased region" description="Polar residues" evidence="2">
    <location>
        <begin position="50"/>
        <end position="68"/>
    </location>
</feature>
<dbReference type="PANTHER" id="PTHR34648">
    <property type="entry name" value="CLOCK-INTERACTING PACEMAKER"/>
    <property type="match status" value="1"/>
</dbReference>
<dbReference type="PaxDb" id="8355-A0A1L8F0M6"/>
<accession>A0A1L8F0M6</accession>
<evidence type="ECO:0000313" key="5">
    <source>
        <dbReference type="Xenbase" id="XB-GENE-6251780"/>
    </source>
</evidence>
<dbReference type="GO" id="GO:0045892">
    <property type="term" value="P:negative regulation of DNA-templated transcription"/>
    <property type="evidence" value="ECO:0000318"/>
    <property type="project" value="GO_Central"/>
</dbReference>
<dbReference type="AGR" id="Xenbase:XB-GENE-6251780"/>
<name>A0A1L8F0M6_XENLA</name>
<dbReference type="OMA" id="WQCPRTT"/>
<protein>
    <submittedName>
        <fullName evidence="4">CLOCK-interacting pacemaker isoform X1</fullName>
    </submittedName>
</protein>
<dbReference type="PANTHER" id="PTHR34648:SF1">
    <property type="entry name" value="CLOCK-INTERACTING PACEMAKER"/>
    <property type="match status" value="1"/>
</dbReference>
<dbReference type="Proteomes" id="UP000186698">
    <property type="component" value="Chromosome 8S"/>
</dbReference>
<dbReference type="OrthoDB" id="6374619at2759"/>
<dbReference type="GO" id="GO:0005634">
    <property type="term" value="C:nucleus"/>
    <property type="evidence" value="ECO:0000318"/>
    <property type="project" value="GO_Central"/>
</dbReference>
<feature type="compositionally biased region" description="Basic residues" evidence="2">
    <location>
        <begin position="179"/>
        <end position="192"/>
    </location>
</feature>
<feature type="compositionally biased region" description="Basic and acidic residues" evidence="2">
    <location>
        <begin position="1"/>
        <end position="42"/>
    </location>
</feature>
<dbReference type="Pfam" id="PF15800">
    <property type="entry name" value="CiPC"/>
    <property type="match status" value="2"/>
</dbReference>
<dbReference type="CTD" id="431803"/>
<evidence type="ECO:0000313" key="4">
    <source>
        <dbReference type="RefSeq" id="XP_018087433.1"/>
    </source>
</evidence>
<evidence type="ECO:0000313" key="3">
    <source>
        <dbReference type="Proteomes" id="UP000186698"/>
    </source>
</evidence>
<keyword evidence="1" id="KW-0175">Coiled coil</keyword>
<evidence type="ECO:0000256" key="2">
    <source>
        <dbReference type="SAM" id="MobiDB-lite"/>
    </source>
</evidence>
<gene>
    <name evidence="4 5" type="primary">cipc.S</name>
    <name evidence="4" type="synonym">cipc</name>
    <name evidence="4" type="synonym">kiaa1737</name>
</gene>
<feature type="region of interest" description="Disordered" evidence="2">
    <location>
        <begin position="1"/>
        <end position="83"/>
    </location>
</feature>
<proteinExistence type="predicted"/>
<sequence length="346" mass="38111">MEKNQKCATEQERFKARSGHGDGQRAEPRKTQTTTESDKDSGYSDVASECLSSVEQTDTEEGPTTSRWNVALKPSGKTPSQPQSLVVLKNLLVDQGSGPEPNASSWAVHPSIQLLQTSPQIVFFPPTVSSSKPSTCRKDAKYLPILKSYTKIAPHPSHRVSNISLPCARKRGPDERPHNQTKRQCSKGHSGSRKGMDAATLLDTGVQQGPVDQNVKESSVSAKNKELDIQLTTQNINSNEKGSRVASLDTQQNLLSAGQQNKSQRFQNTLDILHRSGLLSIAMKTKELARHNQATQSQLEKLQEQVQLYATAMSSNNPQDWQRLQDSLAEVVKGDTEDLSVREMDL</sequence>
<evidence type="ECO:0000256" key="1">
    <source>
        <dbReference type="SAM" id="Coils"/>
    </source>
</evidence>
<dbReference type="Xenbase" id="XB-GENE-6251780">
    <property type="gene designation" value="cipc.S"/>
</dbReference>
<dbReference type="InterPro" id="IPR031602">
    <property type="entry name" value="CIPC"/>
</dbReference>
<dbReference type="GO" id="GO:0042754">
    <property type="term" value="P:negative regulation of circadian rhythm"/>
    <property type="evidence" value="ECO:0007669"/>
    <property type="project" value="InterPro"/>
</dbReference>
<reference evidence="4" key="1">
    <citation type="submission" date="2025-08" db="UniProtKB">
        <authorList>
            <consortium name="RefSeq"/>
        </authorList>
    </citation>
    <scope>IDENTIFICATION</scope>
    <source>
        <strain evidence="4">J_2021</strain>
        <tissue evidence="4">Erythrocytes</tissue>
    </source>
</reference>
<organism evidence="3 4">
    <name type="scientific">Xenopus laevis</name>
    <name type="common">African clawed frog</name>
    <dbReference type="NCBI Taxonomy" id="8355"/>
    <lineage>
        <taxon>Eukaryota</taxon>
        <taxon>Metazoa</taxon>
        <taxon>Chordata</taxon>
        <taxon>Craniata</taxon>
        <taxon>Vertebrata</taxon>
        <taxon>Euteleostomi</taxon>
        <taxon>Amphibia</taxon>
        <taxon>Batrachia</taxon>
        <taxon>Anura</taxon>
        <taxon>Pipoidea</taxon>
        <taxon>Pipidae</taxon>
        <taxon>Xenopodinae</taxon>
        <taxon>Xenopus</taxon>
        <taxon>Xenopus</taxon>
    </lineage>
</organism>
<dbReference type="Bgee" id="431803">
    <property type="expression patterns" value="Expressed in egg cell and 19 other cell types or tissues"/>
</dbReference>
<dbReference type="STRING" id="8355.A0A1L8F0M6"/>
<feature type="region of interest" description="Disordered" evidence="2">
    <location>
        <begin position="167"/>
        <end position="196"/>
    </location>
</feature>
<dbReference type="AlphaFoldDB" id="A0A1L8F0M6"/>
<keyword evidence="3" id="KW-1185">Reference proteome</keyword>